<comment type="caution">
    <text evidence="2">The sequence shown here is derived from an EMBL/GenBank/DDBJ whole genome shotgun (WGS) entry which is preliminary data.</text>
</comment>
<dbReference type="CDD" id="cd01300">
    <property type="entry name" value="YtcJ_like"/>
    <property type="match status" value="1"/>
</dbReference>
<dbReference type="RefSeq" id="WP_094863392.1">
    <property type="nucleotide sequence ID" value="NZ_NKYE01000008.1"/>
</dbReference>
<reference evidence="2 3" key="1">
    <citation type="submission" date="2017-07" db="EMBL/GenBank/DDBJ databases">
        <title>Amycolatopsis antarcticus sp. nov., isolated from the surface of an Antarcticus brown macroalga.</title>
        <authorList>
            <person name="Wang J."/>
            <person name="Leiva S."/>
            <person name="Huang J."/>
            <person name="Huang Y."/>
        </authorList>
    </citation>
    <scope>NUCLEOTIDE SEQUENCE [LARGE SCALE GENOMIC DNA]</scope>
    <source>
        <strain evidence="2 3">AU-G6</strain>
    </source>
</reference>
<dbReference type="Gene3D" id="2.30.40.10">
    <property type="entry name" value="Urease, subunit C, domain 1"/>
    <property type="match status" value="1"/>
</dbReference>
<evidence type="ECO:0000313" key="3">
    <source>
        <dbReference type="Proteomes" id="UP000242444"/>
    </source>
</evidence>
<dbReference type="PANTHER" id="PTHR22642:SF2">
    <property type="entry name" value="PROTEIN LONG AFTER FAR-RED 3"/>
    <property type="match status" value="1"/>
</dbReference>
<dbReference type="EMBL" id="NKYE01000008">
    <property type="protein sequence ID" value="OZM72294.1"/>
    <property type="molecule type" value="Genomic_DNA"/>
</dbReference>
<protein>
    <submittedName>
        <fullName evidence="2">Amidohydrolase</fullName>
    </submittedName>
</protein>
<dbReference type="InParanoid" id="A0A263D1D3"/>
<dbReference type="InterPro" id="IPR013108">
    <property type="entry name" value="Amidohydro_3"/>
</dbReference>
<keyword evidence="2" id="KW-0378">Hydrolase</keyword>
<dbReference type="GO" id="GO:0016810">
    <property type="term" value="F:hydrolase activity, acting on carbon-nitrogen (but not peptide) bonds"/>
    <property type="evidence" value="ECO:0007669"/>
    <property type="project" value="InterPro"/>
</dbReference>
<dbReference type="InterPro" id="IPR011059">
    <property type="entry name" value="Metal-dep_hydrolase_composite"/>
</dbReference>
<sequence>MLDLLIEDATVLTMNPLRPVARRIGLWNGLIAGVDEELDGLRAARTVRLGGATVLPGFVDAHTHMVWSGMSQGDGLDLGGVRTREAVLDALRATASAARPGDWVEVTGYDQRAIGGHLTRRELDAVADGRKLWLQHTSGHACVVGTEVLDLLPAGELAALGADVDRGADGEPTGLLLERGQLAVRGARLPYRNGELVDAIERAGRTCLAQGITTCAEAGIGGGLIGTPPVEVAAYQSAREQNRLPVRMQLMVAADALREVAAHPEDRIARGLDLGLRTGFGDHTLDIGALKLWLDGGIMARTAALTAPYTGSTDAGQLQDDPEVLRRTILDGHDAGWQLAVHAIGDRALDLALDALEQARARTPRADPRHRIEHCGTVRPDQIARIAEVGAIAVIQPEFLWDNGDDYSDVLGPDRAGWLYRGRSLLDAGVEIASSSDRPVVAGAPLRAVRFMVERRSDSGRAVGATEAITVTEALRAATVGAARACRREDVCGSVERGKMADLTVLDADPSRTAVDGLADIGVVATMVGGELRHGAL</sequence>
<dbReference type="Gene3D" id="3.10.310.70">
    <property type="match status" value="1"/>
</dbReference>
<evidence type="ECO:0000259" key="1">
    <source>
        <dbReference type="Pfam" id="PF07969"/>
    </source>
</evidence>
<dbReference type="Proteomes" id="UP000242444">
    <property type="component" value="Unassembled WGS sequence"/>
</dbReference>
<name>A0A263D1D3_9PSEU</name>
<dbReference type="FunCoup" id="A0A263D1D3">
    <property type="interactions" value="24"/>
</dbReference>
<keyword evidence="3" id="KW-1185">Reference proteome</keyword>
<proteinExistence type="predicted"/>
<dbReference type="InterPro" id="IPR032466">
    <property type="entry name" value="Metal_Hydrolase"/>
</dbReference>
<evidence type="ECO:0000313" key="2">
    <source>
        <dbReference type="EMBL" id="OZM72294.1"/>
    </source>
</evidence>
<accession>A0A263D1D3</accession>
<dbReference type="Gene3D" id="3.20.20.140">
    <property type="entry name" value="Metal-dependent hydrolases"/>
    <property type="match status" value="1"/>
</dbReference>
<gene>
    <name evidence="2" type="ORF">CFN78_14865</name>
</gene>
<feature type="domain" description="Amidohydrolase 3" evidence="1">
    <location>
        <begin position="47"/>
        <end position="532"/>
    </location>
</feature>
<dbReference type="Pfam" id="PF07969">
    <property type="entry name" value="Amidohydro_3"/>
    <property type="match status" value="1"/>
</dbReference>
<dbReference type="SUPFAM" id="SSF51338">
    <property type="entry name" value="Composite domain of metallo-dependent hydrolases"/>
    <property type="match status" value="1"/>
</dbReference>
<dbReference type="OrthoDB" id="3173428at2"/>
<organism evidence="2 3">
    <name type="scientific">Amycolatopsis antarctica</name>
    <dbReference type="NCBI Taxonomy" id="1854586"/>
    <lineage>
        <taxon>Bacteria</taxon>
        <taxon>Bacillati</taxon>
        <taxon>Actinomycetota</taxon>
        <taxon>Actinomycetes</taxon>
        <taxon>Pseudonocardiales</taxon>
        <taxon>Pseudonocardiaceae</taxon>
        <taxon>Amycolatopsis</taxon>
    </lineage>
</organism>
<dbReference type="SUPFAM" id="SSF51556">
    <property type="entry name" value="Metallo-dependent hydrolases"/>
    <property type="match status" value="1"/>
</dbReference>
<dbReference type="AlphaFoldDB" id="A0A263D1D3"/>
<dbReference type="PANTHER" id="PTHR22642">
    <property type="entry name" value="IMIDAZOLONEPROPIONASE"/>
    <property type="match status" value="1"/>
</dbReference>
<dbReference type="InterPro" id="IPR033932">
    <property type="entry name" value="YtcJ-like"/>
</dbReference>